<dbReference type="Gene3D" id="2.160.20.10">
    <property type="entry name" value="Single-stranded right-handed beta-helix, Pectin lyase-like"/>
    <property type="match status" value="1"/>
</dbReference>
<accession>A0A3B6SJU4</accession>
<keyword evidence="16" id="KW-0732">Signal</keyword>
<dbReference type="GO" id="GO:0004650">
    <property type="term" value="F:polygalacturonase activity"/>
    <property type="evidence" value="ECO:0007669"/>
    <property type="project" value="InterPro"/>
</dbReference>
<evidence type="ECO:0000256" key="14">
    <source>
        <dbReference type="PROSITE-ProRule" id="PRU10052"/>
    </source>
</evidence>
<evidence type="ECO:0000256" key="13">
    <source>
        <dbReference type="ARBA" id="ARBA00083621"/>
    </source>
</evidence>
<reference evidence="17" key="1">
    <citation type="submission" date="2018-08" db="EMBL/GenBank/DDBJ databases">
        <authorList>
            <person name="Rossello M."/>
        </authorList>
    </citation>
    <scope>NUCLEOTIDE SEQUENCE [LARGE SCALE GENOMIC DNA]</scope>
    <source>
        <strain evidence="17">cv. Chinese Spring</strain>
    </source>
</reference>
<organism evidence="17">
    <name type="scientific">Triticum aestivum</name>
    <name type="common">Wheat</name>
    <dbReference type="NCBI Taxonomy" id="4565"/>
    <lineage>
        <taxon>Eukaryota</taxon>
        <taxon>Viridiplantae</taxon>
        <taxon>Streptophyta</taxon>
        <taxon>Embryophyta</taxon>
        <taxon>Tracheophyta</taxon>
        <taxon>Spermatophyta</taxon>
        <taxon>Magnoliopsida</taxon>
        <taxon>Liliopsida</taxon>
        <taxon>Poales</taxon>
        <taxon>Poaceae</taxon>
        <taxon>BOP clade</taxon>
        <taxon>Pooideae</taxon>
        <taxon>Triticodae</taxon>
        <taxon>Triticeae</taxon>
        <taxon>Triticinae</taxon>
        <taxon>Triticum</taxon>
    </lineage>
</organism>
<evidence type="ECO:0000256" key="5">
    <source>
        <dbReference type="ARBA" id="ARBA00022801"/>
    </source>
</evidence>
<proteinExistence type="inferred from homology"/>
<evidence type="ECO:0000256" key="3">
    <source>
        <dbReference type="ARBA" id="ARBA00022512"/>
    </source>
</evidence>
<evidence type="ECO:0000256" key="6">
    <source>
        <dbReference type="ARBA" id="ARBA00023295"/>
    </source>
</evidence>
<dbReference type="STRING" id="4565.A0A3B6SJU4"/>
<protein>
    <recommendedName>
        <fullName evidence="12">Exopolygalacturonase</fullName>
        <ecNumber evidence="8">3.2.1.67</ecNumber>
    </recommendedName>
    <alternativeName>
        <fullName evidence="9">Galacturan 1,4-alpha-galacturonidase</fullName>
    </alternativeName>
    <alternativeName>
        <fullName evidence="13">Pectinase</fullName>
    </alternativeName>
</protein>
<evidence type="ECO:0000256" key="10">
    <source>
        <dbReference type="ARBA" id="ARBA00048766"/>
    </source>
</evidence>
<evidence type="ECO:0000256" key="2">
    <source>
        <dbReference type="ARBA" id="ARBA00008834"/>
    </source>
</evidence>
<dbReference type="InterPro" id="IPR000743">
    <property type="entry name" value="Glyco_hydro_28"/>
</dbReference>
<keyword evidence="4" id="KW-0964">Secreted</keyword>
<evidence type="ECO:0000313" key="17">
    <source>
        <dbReference type="EnsemblPlants" id="TraesCS7B02G168200.1"/>
    </source>
</evidence>
<evidence type="ECO:0000256" key="1">
    <source>
        <dbReference type="ARBA" id="ARBA00004191"/>
    </source>
</evidence>
<feature type="signal peptide" evidence="16">
    <location>
        <begin position="1"/>
        <end position="24"/>
    </location>
</feature>
<dbReference type="PANTHER" id="PTHR31375">
    <property type="match status" value="1"/>
</dbReference>
<keyword evidence="3" id="KW-0134">Cell wall</keyword>
<evidence type="ECO:0000313" key="18">
    <source>
        <dbReference type="Proteomes" id="UP000019116"/>
    </source>
</evidence>
<dbReference type="AlphaFoldDB" id="A0A3B6SJU4"/>
<dbReference type="Proteomes" id="UP000019116">
    <property type="component" value="Chromosome 7B"/>
</dbReference>
<dbReference type="InterPro" id="IPR012334">
    <property type="entry name" value="Pectin_lyas_fold"/>
</dbReference>
<evidence type="ECO:0000256" key="9">
    <source>
        <dbReference type="ARBA" id="ARBA00043142"/>
    </source>
</evidence>
<dbReference type="PROSITE" id="PS00502">
    <property type="entry name" value="POLYGALACTURONASE"/>
    <property type="match status" value="1"/>
</dbReference>
<comment type="subcellular location">
    <subcellularLocation>
        <location evidence="1">Secreted</location>
        <location evidence="1">Cell wall</location>
    </subcellularLocation>
</comment>
<dbReference type="SUPFAM" id="SSF51126">
    <property type="entry name" value="Pectin lyase-like"/>
    <property type="match status" value="1"/>
</dbReference>
<dbReference type="InterPro" id="IPR006626">
    <property type="entry name" value="PbH1"/>
</dbReference>
<keyword evidence="7" id="KW-0961">Cell wall biogenesis/degradation</keyword>
<dbReference type="GO" id="GO:0071555">
    <property type="term" value="P:cell wall organization"/>
    <property type="evidence" value="ECO:0007669"/>
    <property type="project" value="UniProtKB-KW"/>
</dbReference>
<keyword evidence="5 15" id="KW-0378">Hydrolase</keyword>
<comment type="catalytic activity">
    <reaction evidence="10">
        <text>[(1-&gt;4)-alpha-D-galacturonosyl](n) + H2O = alpha-D-galacturonate + [(1-&gt;4)-alpha-D-galacturonosyl](n-1)</text>
        <dbReference type="Rhea" id="RHEA:14117"/>
        <dbReference type="Rhea" id="RHEA-COMP:14570"/>
        <dbReference type="Rhea" id="RHEA-COMP:14572"/>
        <dbReference type="ChEBI" id="CHEBI:15377"/>
        <dbReference type="ChEBI" id="CHEBI:58658"/>
        <dbReference type="ChEBI" id="CHEBI:140523"/>
        <dbReference type="EC" id="3.2.1.67"/>
    </reaction>
</comment>
<sequence>MATVLKVPLILYLLAVLAGRHVHCKSNGAAAGLYDVTEYGAAPSSEDNKDAFLAAWRAACSSTTRNATLLIPEGTFAVGAVEFSGPCKSGDAPVVVIDGVLRPCTGGCHLTDDDWIFSALSNLLITGAGTLDGQGGARTNKARTTVITPAANTESIKFVSFPFTERDGEVILPAIAQTLELDGVTNSTVRGLRFVDSRGFHVSFHRSSRVAAEGLRIHAPASSRNTDGIHVGCSSHVRITDSVIGTGDDCVSVGPGSSDVVVTGIVCGPGHGISVGSLGREEGEEDVRGLVIRNCTVRGTTNGVRIKTWPGSPPGRASNITFEDIIMADVSNPILIDQRYCPHGRCSDVDKPSRVQISDVTFRRIEGTSSSKVAVQLRCSEEQPCSGVRLDGIKGRPPWRRRRPACGFKKLTCCHQTLNNQPFSKMRPTQGLTLVDFSL</sequence>
<dbReference type="EnsemblPlants" id="TraesCS7B02G168200.1">
    <property type="protein sequence ID" value="TraesCS7B02G168200.1"/>
    <property type="gene ID" value="TraesCS7B02G168200"/>
</dbReference>
<keyword evidence="6 15" id="KW-0326">Glycosidase</keyword>
<dbReference type="InterPro" id="IPR011050">
    <property type="entry name" value="Pectin_lyase_fold/virulence"/>
</dbReference>
<evidence type="ECO:0000256" key="7">
    <source>
        <dbReference type="ARBA" id="ARBA00023316"/>
    </source>
</evidence>
<evidence type="ECO:0000256" key="16">
    <source>
        <dbReference type="SAM" id="SignalP"/>
    </source>
</evidence>
<evidence type="ECO:0000256" key="12">
    <source>
        <dbReference type="ARBA" id="ARBA00068298"/>
    </source>
</evidence>
<dbReference type="FunFam" id="2.160.20.10:FF:000004">
    <property type="entry name" value="Pectin lyase-like superfamily protein"/>
    <property type="match status" value="1"/>
</dbReference>
<keyword evidence="18" id="KW-1185">Reference proteome</keyword>
<dbReference type="OrthoDB" id="187139at2759"/>
<comment type="function">
    <text evidence="11">May function in depolymerizing pectin during pollen development, germination, and tube growth. Acts as an exo-polygalacturonase.</text>
</comment>
<feature type="chain" id="PRO_5043180937" description="Exopolygalacturonase" evidence="16">
    <location>
        <begin position="25"/>
        <end position="439"/>
    </location>
</feature>
<evidence type="ECO:0000256" key="8">
    <source>
        <dbReference type="ARBA" id="ARBA00038933"/>
    </source>
</evidence>
<name>A0A3B6SJU4_WHEAT</name>
<dbReference type="Pfam" id="PF00295">
    <property type="entry name" value="Glyco_hydro_28"/>
    <property type="match status" value="1"/>
</dbReference>
<dbReference type="SMR" id="A0A3B6SJU4"/>
<evidence type="ECO:0000256" key="4">
    <source>
        <dbReference type="ARBA" id="ARBA00022525"/>
    </source>
</evidence>
<dbReference type="EC" id="3.2.1.67" evidence="8"/>
<dbReference type="SMART" id="SM00710">
    <property type="entry name" value="PbH1"/>
    <property type="match status" value="7"/>
</dbReference>
<dbReference type="OMA" id="WVENCTI"/>
<comment type="similarity">
    <text evidence="2 15">Belongs to the glycosyl hydrolase 28 family.</text>
</comment>
<evidence type="ECO:0000256" key="11">
    <source>
        <dbReference type="ARBA" id="ARBA00057651"/>
    </source>
</evidence>
<reference evidence="17" key="2">
    <citation type="submission" date="2018-10" db="UniProtKB">
        <authorList>
            <consortium name="EnsemblPlants"/>
        </authorList>
    </citation>
    <scope>IDENTIFICATION</scope>
</reference>
<dbReference type="GO" id="GO:0047911">
    <property type="term" value="F:galacturan 1,4-alpha-galacturonidase activity"/>
    <property type="evidence" value="ECO:0007669"/>
    <property type="project" value="UniProtKB-EC"/>
</dbReference>
<evidence type="ECO:0000256" key="15">
    <source>
        <dbReference type="RuleBase" id="RU361169"/>
    </source>
</evidence>
<dbReference type="Gramene" id="TraesCS7B02G168200.1">
    <property type="protein sequence ID" value="TraesCS7B02G168200.1"/>
    <property type="gene ID" value="TraesCS7B02G168200"/>
</dbReference>
<dbReference type="Gramene" id="TraesCS7B03G0454300.1">
    <property type="protein sequence ID" value="TraesCS7B03G0454300.1.CDS"/>
    <property type="gene ID" value="TraesCS7B03G0454300"/>
</dbReference>
<feature type="active site" evidence="14">
    <location>
        <position position="271"/>
    </location>
</feature>
<dbReference type="GO" id="GO:0005975">
    <property type="term" value="P:carbohydrate metabolic process"/>
    <property type="evidence" value="ECO:0007669"/>
    <property type="project" value="InterPro"/>
</dbReference>